<keyword evidence="1" id="KW-0732">Signal</keyword>
<gene>
    <name evidence="2" type="ORF">ACFOS1_04470</name>
</gene>
<sequence>MKKLLFIFGIFSYTFLLAQQSDVEVVAHRNWYQPEDPETIYFELSTFYPLGMSDSSFGNDYQLDQGIQFGVHVFIVPEFTIGLYGKWHGSEVTNIEKIGNISETRFNEYGLELGYYYAIDRQMNVQLTGAIGSVNLRNLVDFSSNSFWENGISYKLGVAFGYRFNQTLAIFAKVSPYFLKLDIKNEAYDDYLNDHILMDFGVGLRIHLHNPNG</sequence>
<evidence type="ECO:0000313" key="2">
    <source>
        <dbReference type="EMBL" id="MFC4026647.1"/>
    </source>
</evidence>
<protein>
    <recommendedName>
        <fullName evidence="4">Outer membrane protein beta-barrel domain-containing protein</fullName>
    </recommendedName>
</protein>
<name>A0ABV8H3G5_9FLAO</name>
<organism evidence="2 3">
    <name type="scientific">Zunongwangia endophytica</name>
    <dbReference type="NCBI Taxonomy" id="1808945"/>
    <lineage>
        <taxon>Bacteria</taxon>
        <taxon>Pseudomonadati</taxon>
        <taxon>Bacteroidota</taxon>
        <taxon>Flavobacteriia</taxon>
        <taxon>Flavobacteriales</taxon>
        <taxon>Flavobacteriaceae</taxon>
        <taxon>Zunongwangia</taxon>
    </lineage>
</organism>
<evidence type="ECO:0008006" key="4">
    <source>
        <dbReference type="Google" id="ProtNLM"/>
    </source>
</evidence>
<evidence type="ECO:0000256" key="1">
    <source>
        <dbReference type="SAM" id="SignalP"/>
    </source>
</evidence>
<dbReference type="Proteomes" id="UP001595793">
    <property type="component" value="Unassembled WGS sequence"/>
</dbReference>
<proteinExistence type="predicted"/>
<evidence type="ECO:0000313" key="3">
    <source>
        <dbReference type="Proteomes" id="UP001595793"/>
    </source>
</evidence>
<dbReference type="RefSeq" id="WP_290235889.1">
    <property type="nucleotide sequence ID" value="NZ_JAUFPZ010000002.1"/>
</dbReference>
<reference evidence="3" key="1">
    <citation type="journal article" date="2019" name="Int. J. Syst. Evol. Microbiol.">
        <title>The Global Catalogue of Microorganisms (GCM) 10K type strain sequencing project: providing services to taxonomists for standard genome sequencing and annotation.</title>
        <authorList>
            <consortium name="The Broad Institute Genomics Platform"/>
            <consortium name="The Broad Institute Genome Sequencing Center for Infectious Disease"/>
            <person name="Wu L."/>
            <person name="Ma J."/>
        </authorList>
    </citation>
    <scope>NUCLEOTIDE SEQUENCE [LARGE SCALE GENOMIC DNA]</scope>
    <source>
        <strain evidence="3">CECT 9128</strain>
    </source>
</reference>
<feature type="signal peptide" evidence="1">
    <location>
        <begin position="1"/>
        <end position="18"/>
    </location>
</feature>
<dbReference type="EMBL" id="JBHSAS010000006">
    <property type="protein sequence ID" value="MFC4026647.1"/>
    <property type="molecule type" value="Genomic_DNA"/>
</dbReference>
<feature type="chain" id="PRO_5047185109" description="Outer membrane protein beta-barrel domain-containing protein" evidence="1">
    <location>
        <begin position="19"/>
        <end position="213"/>
    </location>
</feature>
<keyword evidence="3" id="KW-1185">Reference proteome</keyword>
<comment type="caution">
    <text evidence="2">The sequence shown here is derived from an EMBL/GenBank/DDBJ whole genome shotgun (WGS) entry which is preliminary data.</text>
</comment>
<accession>A0ABV8H3G5</accession>